<gene>
    <name evidence="4" type="ORF">Tci_045066</name>
</gene>
<evidence type="ECO:0000256" key="2">
    <source>
        <dbReference type="SAM" id="MobiDB-lite"/>
    </source>
</evidence>
<feature type="region of interest" description="Disordered" evidence="2">
    <location>
        <begin position="632"/>
        <end position="662"/>
    </location>
</feature>
<reference evidence="4" key="1">
    <citation type="journal article" date="2019" name="Sci. Rep.">
        <title>Draft genome of Tanacetum cinerariifolium, the natural source of mosquito coil.</title>
        <authorList>
            <person name="Yamashiro T."/>
            <person name="Shiraishi A."/>
            <person name="Satake H."/>
            <person name="Nakayama K."/>
        </authorList>
    </citation>
    <scope>NUCLEOTIDE SEQUENCE</scope>
</reference>
<feature type="compositionally biased region" description="Basic and acidic residues" evidence="2">
    <location>
        <begin position="653"/>
        <end position="662"/>
    </location>
</feature>
<sequence>MLYDIFETQGNIEKTYPGKGETFLKLCTNESVCVVPSVSTASTKALVSTLPNVDSLSDVEMDLKWQMDMLTMRARRFIQRTGRNLDANGTTAIGFDMSKVEFYNCHRRGHFARECKSPRDNMNKDTQRRTVLVETSTSNAFSHFDVLSHKSCLDSVEARLVVYQQNENVFEEDIKQLKLDVMLKDNALVELKKKFEKAKKEKDKLKLTLEKFQTSLKNLSKLLENKITNKTSLGYDNQVFNSHVFDCNELSSSESDDSVPISPVNDRYKSGEGYHAVPPPYTRTFMPPKSDLVFHYAPTASETVPNVVNVEPSTTKPTKDMSQSNRPSAPIIENWVIDSEDESEGEPMPTQKAPSFVQTSKHVKTPRTSVKPIEPPKQAKNLRIDNHKSRGHKHSWNRKACFVCKSLNHLIKDCDFYEKQMVQKPVWNHAIRANHQNSARMTRPYSNRHIVPTAGNPQQALKDKGVNDSGCSRHITRNISYLSDFEEINGGYVTFSGNPKGDPLGKFDGKTDEGFLVGYSINSKVLRVFNNRTRIVQETLHINFLENQPNVAGSGPKWLLDINTLTQSMNYQPVVAGNQPNHNAGIQGNFDAGKVIKEDVSAQQYVLLPLWSTGSKDPQNTDADAAFDVKDNENEVNVSPSSSNQPKKHDAKAKRDAKGNNHVDLSIRGRDLRDEFKEFFVHSTNRVNAASAPVTTVGPNLTNNTNNFNAASPSDNVVSLNFEIGGKSSFVDLSQYPDDPDMPALEDIVYSDDKEDVGVEVDFSNLETNISVSLILTTRVYKDHPVFQIIGELTTAPQTRSMARMVKEQGGLNQIYVEDFHTYLHKGKRAIGSKWGFRNKKDERGIVIRNKGRLVAHRHTQKEGINYEKVFSPIARIEAIQLFLAYASFMGFMVYKMDVKSAFIYGIIEEEVYVCQPPGFEKPDYPDKFYKVVKALYGLHQAPRAWYETLANYLLENGFQRGKIDQTLFIKKQKGDILLVHVEN</sequence>
<dbReference type="InterPro" id="IPR057670">
    <property type="entry name" value="SH3_retrovirus"/>
</dbReference>
<dbReference type="SUPFAM" id="SSF57756">
    <property type="entry name" value="Retrovirus zinc finger-like domains"/>
    <property type="match status" value="1"/>
</dbReference>
<dbReference type="AlphaFoldDB" id="A0A6L2MGL6"/>
<dbReference type="SMART" id="SM00343">
    <property type="entry name" value="ZnF_C2HC"/>
    <property type="match status" value="2"/>
</dbReference>
<dbReference type="GO" id="GO:0003676">
    <property type="term" value="F:nucleic acid binding"/>
    <property type="evidence" value="ECO:0007669"/>
    <property type="project" value="InterPro"/>
</dbReference>
<dbReference type="InterPro" id="IPR036875">
    <property type="entry name" value="Znf_CCHC_sf"/>
</dbReference>
<name>A0A6L2MGL6_TANCI</name>
<evidence type="ECO:0000256" key="1">
    <source>
        <dbReference type="SAM" id="Coils"/>
    </source>
</evidence>
<feature type="region of interest" description="Disordered" evidence="2">
    <location>
        <begin position="340"/>
        <end position="374"/>
    </location>
</feature>
<dbReference type="InterPro" id="IPR001878">
    <property type="entry name" value="Znf_CCHC"/>
</dbReference>
<keyword evidence="1" id="KW-0175">Coiled coil</keyword>
<dbReference type="Pfam" id="PF25597">
    <property type="entry name" value="SH3_retrovirus"/>
    <property type="match status" value="1"/>
</dbReference>
<feature type="coiled-coil region" evidence="1">
    <location>
        <begin position="181"/>
        <end position="222"/>
    </location>
</feature>
<protein>
    <submittedName>
        <fullName evidence="4">Putative ribonuclease H-like domain-containing protein</fullName>
    </submittedName>
</protein>
<dbReference type="InterPro" id="IPR013103">
    <property type="entry name" value="RVT_2"/>
</dbReference>
<feature type="compositionally biased region" description="Low complexity" evidence="2">
    <location>
        <begin position="635"/>
        <end position="644"/>
    </location>
</feature>
<dbReference type="Pfam" id="PF07727">
    <property type="entry name" value="RVT_2"/>
    <property type="match status" value="1"/>
</dbReference>
<organism evidence="4">
    <name type="scientific">Tanacetum cinerariifolium</name>
    <name type="common">Dalmatian daisy</name>
    <name type="synonym">Chrysanthemum cinerariifolium</name>
    <dbReference type="NCBI Taxonomy" id="118510"/>
    <lineage>
        <taxon>Eukaryota</taxon>
        <taxon>Viridiplantae</taxon>
        <taxon>Streptophyta</taxon>
        <taxon>Embryophyta</taxon>
        <taxon>Tracheophyta</taxon>
        <taxon>Spermatophyta</taxon>
        <taxon>Magnoliopsida</taxon>
        <taxon>eudicotyledons</taxon>
        <taxon>Gunneridae</taxon>
        <taxon>Pentapetalae</taxon>
        <taxon>asterids</taxon>
        <taxon>campanulids</taxon>
        <taxon>Asterales</taxon>
        <taxon>Asteraceae</taxon>
        <taxon>Asteroideae</taxon>
        <taxon>Anthemideae</taxon>
        <taxon>Anthemidinae</taxon>
        <taxon>Tanacetum</taxon>
    </lineage>
</organism>
<dbReference type="EMBL" id="BKCJ010006621">
    <property type="protein sequence ID" value="GEU73088.1"/>
    <property type="molecule type" value="Genomic_DNA"/>
</dbReference>
<feature type="domain" description="CCHC-type" evidence="3">
    <location>
        <begin position="103"/>
        <end position="117"/>
    </location>
</feature>
<accession>A0A6L2MGL6</accession>
<feature type="non-terminal residue" evidence="4">
    <location>
        <position position="984"/>
    </location>
</feature>
<feature type="region of interest" description="Disordered" evidence="2">
    <location>
        <begin position="251"/>
        <end position="275"/>
    </location>
</feature>
<evidence type="ECO:0000259" key="3">
    <source>
        <dbReference type="SMART" id="SM00343"/>
    </source>
</evidence>
<evidence type="ECO:0000313" key="4">
    <source>
        <dbReference type="EMBL" id="GEU73088.1"/>
    </source>
</evidence>
<proteinExistence type="predicted"/>
<dbReference type="GO" id="GO:0008270">
    <property type="term" value="F:zinc ion binding"/>
    <property type="evidence" value="ECO:0007669"/>
    <property type="project" value="InterPro"/>
</dbReference>
<feature type="domain" description="CCHC-type" evidence="3">
    <location>
        <begin position="400"/>
        <end position="416"/>
    </location>
</feature>
<comment type="caution">
    <text evidence="4">The sequence shown here is derived from an EMBL/GenBank/DDBJ whole genome shotgun (WGS) entry which is preliminary data.</text>
</comment>